<dbReference type="InterPro" id="IPR044068">
    <property type="entry name" value="CB"/>
</dbReference>
<gene>
    <name evidence="4" type="ORF">HD597_000603</name>
</gene>
<reference evidence="4" key="1">
    <citation type="submission" date="2022-06" db="EMBL/GenBank/DDBJ databases">
        <title>Sequencing the genomes of 1000 actinobacteria strains.</title>
        <authorList>
            <person name="Klenk H.-P."/>
        </authorList>
    </citation>
    <scope>NUCLEOTIDE SEQUENCE</scope>
    <source>
        <strain evidence="4">DSM 46694</strain>
    </source>
</reference>
<keyword evidence="5" id="KW-1185">Reference proteome</keyword>
<evidence type="ECO:0000313" key="4">
    <source>
        <dbReference type="EMBL" id="MCP2353583.1"/>
    </source>
</evidence>
<dbReference type="AlphaFoldDB" id="A0A9X2GFC2"/>
<dbReference type="GO" id="GO:0015074">
    <property type="term" value="P:DNA integration"/>
    <property type="evidence" value="ECO:0007669"/>
    <property type="project" value="InterPro"/>
</dbReference>
<dbReference type="PROSITE" id="PS51900">
    <property type="entry name" value="CB"/>
    <property type="match status" value="1"/>
</dbReference>
<proteinExistence type="predicted"/>
<dbReference type="GO" id="GO:0003677">
    <property type="term" value="F:DNA binding"/>
    <property type="evidence" value="ECO:0007669"/>
    <property type="project" value="UniProtKB-UniRule"/>
</dbReference>
<dbReference type="EMBL" id="JAMZEB010000001">
    <property type="protein sequence ID" value="MCP2353583.1"/>
    <property type="molecule type" value="Genomic_DNA"/>
</dbReference>
<accession>A0A9X2GFC2</accession>
<comment type="caution">
    <text evidence="4">The sequence shown here is derived from an EMBL/GenBank/DDBJ whole genome shotgun (WGS) entry which is preliminary data.</text>
</comment>
<dbReference type="SUPFAM" id="SSF56349">
    <property type="entry name" value="DNA breaking-rejoining enzymes"/>
    <property type="match status" value="1"/>
</dbReference>
<name>A0A9X2GFC2_9ACTN</name>
<dbReference type="Pfam" id="PF02899">
    <property type="entry name" value="Phage_int_SAM_1"/>
    <property type="match status" value="1"/>
</dbReference>
<organism evidence="4 5">
    <name type="scientific">Nonomuraea thailandensis</name>
    <dbReference type="NCBI Taxonomy" id="1188745"/>
    <lineage>
        <taxon>Bacteria</taxon>
        <taxon>Bacillati</taxon>
        <taxon>Actinomycetota</taxon>
        <taxon>Actinomycetes</taxon>
        <taxon>Streptosporangiales</taxon>
        <taxon>Streptosporangiaceae</taxon>
        <taxon>Nonomuraea</taxon>
    </lineage>
</organism>
<dbReference type="InterPro" id="IPR004107">
    <property type="entry name" value="Integrase_SAM-like_N"/>
</dbReference>
<protein>
    <submittedName>
        <fullName evidence="4">Site-specific recombinase XerD</fullName>
    </submittedName>
</protein>
<evidence type="ECO:0000313" key="5">
    <source>
        <dbReference type="Proteomes" id="UP001139648"/>
    </source>
</evidence>
<evidence type="ECO:0000259" key="3">
    <source>
        <dbReference type="PROSITE" id="PS51900"/>
    </source>
</evidence>
<sequence>MDPIIAEQLGRTHPLAAHLDDFLTDLANAGRSAHTRRAYRSDLIAFAAHHCEEIGELSAAPVRAFLAELAELSPASRRRKRAAVASFTKWAVRHDLLDAHPMDRIDTLKVPKSLPRPAAAADVAKVLAVICSRRPRKDLPLNRLRDRVRFETLMCAVCMSKTWTCG</sequence>
<keyword evidence="1 2" id="KW-0238">DNA-binding</keyword>
<feature type="domain" description="Core-binding (CB)" evidence="3">
    <location>
        <begin position="13"/>
        <end position="92"/>
    </location>
</feature>
<dbReference type="InterPro" id="IPR011010">
    <property type="entry name" value="DNA_brk_join_enz"/>
</dbReference>
<dbReference type="RefSeq" id="WP_253740122.1">
    <property type="nucleotide sequence ID" value="NZ_BAABKA010000085.1"/>
</dbReference>
<dbReference type="Proteomes" id="UP001139648">
    <property type="component" value="Unassembled WGS sequence"/>
</dbReference>
<dbReference type="Gene3D" id="1.10.150.130">
    <property type="match status" value="1"/>
</dbReference>
<dbReference type="InterPro" id="IPR010998">
    <property type="entry name" value="Integrase_recombinase_N"/>
</dbReference>
<evidence type="ECO:0000256" key="2">
    <source>
        <dbReference type="PROSITE-ProRule" id="PRU01248"/>
    </source>
</evidence>
<evidence type="ECO:0000256" key="1">
    <source>
        <dbReference type="ARBA" id="ARBA00023125"/>
    </source>
</evidence>